<dbReference type="OrthoDB" id="9808392at2"/>
<keyword evidence="6 8" id="KW-0687">Ribonucleoprotein</keyword>
<keyword evidence="3 8" id="KW-0699">rRNA-binding</keyword>
<evidence type="ECO:0000256" key="6">
    <source>
        <dbReference type="ARBA" id="ARBA00023274"/>
    </source>
</evidence>
<evidence type="ECO:0000256" key="5">
    <source>
        <dbReference type="ARBA" id="ARBA00022980"/>
    </source>
</evidence>
<dbReference type="HAMAP" id="MF_00500">
    <property type="entry name" value="Ribosomal_bS20"/>
    <property type="match status" value="1"/>
</dbReference>
<reference evidence="9 10" key="1">
    <citation type="submission" date="2018-10" db="EMBL/GenBank/DDBJ databases">
        <title>Genomic Encyclopedia of Type Strains, Phase IV (KMG-IV): sequencing the most valuable type-strain genomes for metagenomic binning, comparative biology and taxonomic classification.</title>
        <authorList>
            <person name="Goeker M."/>
        </authorList>
    </citation>
    <scope>NUCLEOTIDE SEQUENCE [LARGE SCALE GENOMIC DNA]</scope>
    <source>
        <strain evidence="9 10">DSM 15521</strain>
    </source>
</reference>
<evidence type="ECO:0000313" key="10">
    <source>
        <dbReference type="Proteomes" id="UP000280881"/>
    </source>
</evidence>
<comment type="caution">
    <text evidence="9">The sequence shown here is derived from an EMBL/GenBank/DDBJ whole genome shotgun (WGS) entry which is preliminary data.</text>
</comment>
<evidence type="ECO:0000256" key="2">
    <source>
        <dbReference type="ARBA" id="ARBA00007634"/>
    </source>
</evidence>
<dbReference type="GO" id="GO:0005829">
    <property type="term" value="C:cytosol"/>
    <property type="evidence" value="ECO:0007669"/>
    <property type="project" value="TreeGrafter"/>
</dbReference>
<organism evidence="9 10">
    <name type="scientific">Thermovibrio guaymasensis</name>
    <dbReference type="NCBI Taxonomy" id="240167"/>
    <lineage>
        <taxon>Bacteria</taxon>
        <taxon>Pseudomonadati</taxon>
        <taxon>Aquificota</taxon>
        <taxon>Aquificia</taxon>
        <taxon>Desulfurobacteriales</taxon>
        <taxon>Desulfurobacteriaceae</taxon>
        <taxon>Thermovibrio</taxon>
    </lineage>
</organism>
<evidence type="ECO:0000256" key="4">
    <source>
        <dbReference type="ARBA" id="ARBA00022884"/>
    </source>
</evidence>
<dbReference type="EMBL" id="RBIE01000001">
    <property type="protein sequence ID" value="RKQ63496.1"/>
    <property type="molecule type" value="Genomic_DNA"/>
</dbReference>
<proteinExistence type="inferred from homology"/>
<dbReference type="GO" id="GO:0070181">
    <property type="term" value="F:small ribosomal subunit rRNA binding"/>
    <property type="evidence" value="ECO:0007669"/>
    <property type="project" value="TreeGrafter"/>
</dbReference>
<evidence type="ECO:0000256" key="8">
    <source>
        <dbReference type="HAMAP-Rule" id="MF_00500"/>
    </source>
</evidence>
<evidence type="ECO:0000256" key="7">
    <source>
        <dbReference type="ARBA" id="ARBA00035136"/>
    </source>
</evidence>
<evidence type="ECO:0000256" key="3">
    <source>
        <dbReference type="ARBA" id="ARBA00022730"/>
    </source>
</evidence>
<dbReference type="Gene3D" id="1.20.58.110">
    <property type="entry name" value="Ribosomal protein S20"/>
    <property type="match status" value="1"/>
</dbReference>
<dbReference type="PANTHER" id="PTHR33398">
    <property type="entry name" value="30S RIBOSOMAL PROTEIN S20"/>
    <property type="match status" value="1"/>
</dbReference>
<comment type="function">
    <text evidence="1 8">Binds directly to 16S ribosomal RNA.</text>
</comment>
<accession>A0A420W862</accession>
<keyword evidence="5 8" id="KW-0689">Ribosomal protein</keyword>
<gene>
    <name evidence="8" type="primary">rpsT</name>
    <name evidence="9" type="ORF">C7457_0370</name>
</gene>
<sequence length="95" mass="11126">MPNTKSAKKRLRQNIKRRERNRYYVRRMKTEAKKVLEAVAQKDLERAKEQLRVAMKWIERAAARGAIHKNEAARRQSRVASAVAKLEKELAGQQQ</sequence>
<evidence type="ECO:0000256" key="1">
    <source>
        <dbReference type="ARBA" id="ARBA00003134"/>
    </source>
</evidence>
<dbReference type="GO" id="GO:0006412">
    <property type="term" value="P:translation"/>
    <property type="evidence" value="ECO:0007669"/>
    <property type="project" value="UniProtKB-UniRule"/>
</dbReference>
<dbReference type="Pfam" id="PF01649">
    <property type="entry name" value="Ribosomal_S20p"/>
    <property type="match status" value="1"/>
</dbReference>
<dbReference type="InterPro" id="IPR036510">
    <property type="entry name" value="Ribosomal_bS20_sf"/>
</dbReference>
<keyword evidence="10" id="KW-1185">Reference proteome</keyword>
<dbReference type="GO" id="GO:0003735">
    <property type="term" value="F:structural constituent of ribosome"/>
    <property type="evidence" value="ECO:0007669"/>
    <property type="project" value="InterPro"/>
</dbReference>
<comment type="similarity">
    <text evidence="2 8">Belongs to the bacterial ribosomal protein bS20 family.</text>
</comment>
<dbReference type="FunFam" id="1.20.58.110:FF:000001">
    <property type="entry name" value="30S ribosomal protein S20"/>
    <property type="match status" value="1"/>
</dbReference>
<dbReference type="Proteomes" id="UP000280881">
    <property type="component" value="Unassembled WGS sequence"/>
</dbReference>
<dbReference type="InterPro" id="IPR002583">
    <property type="entry name" value="Ribosomal_bS20"/>
</dbReference>
<dbReference type="PANTHER" id="PTHR33398:SF1">
    <property type="entry name" value="SMALL RIBOSOMAL SUBUNIT PROTEIN BS20C"/>
    <property type="match status" value="1"/>
</dbReference>
<dbReference type="NCBIfam" id="TIGR00029">
    <property type="entry name" value="S20"/>
    <property type="match status" value="1"/>
</dbReference>
<evidence type="ECO:0000313" key="9">
    <source>
        <dbReference type="EMBL" id="RKQ63496.1"/>
    </source>
</evidence>
<keyword evidence="4 8" id="KW-0694">RNA-binding</keyword>
<dbReference type="SUPFAM" id="SSF46992">
    <property type="entry name" value="Ribosomal protein S20"/>
    <property type="match status" value="1"/>
</dbReference>
<dbReference type="AlphaFoldDB" id="A0A420W862"/>
<dbReference type="GO" id="GO:0015935">
    <property type="term" value="C:small ribosomal subunit"/>
    <property type="evidence" value="ECO:0007669"/>
    <property type="project" value="TreeGrafter"/>
</dbReference>
<protein>
    <recommendedName>
        <fullName evidence="7 8">Small ribosomal subunit protein bS20</fullName>
    </recommendedName>
</protein>
<dbReference type="RefSeq" id="WP_121169742.1">
    <property type="nucleotide sequence ID" value="NZ_RBIE01000001.1"/>
</dbReference>
<name>A0A420W862_9BACT</name>